<dbReference type="GeneID" id="68918500"/>
<dbReference type="Gene3D" id="1.10.10.60">
    <property type="entry name" value="Homeodomain-like"/>
    <property type="match status" value="1"/>
</dbReference>
<feature type="domain" description="Tc1-like transposase DDE" evidence="3">
    <location>
        <begin position="71"/>
        <end position="221"/>
    </location>
</feature>
<reference evidence="5" key="3">
    <citation type="submission" date="2011-10" db="EMBL/GenBank/DDBJ databases">
        <authorList>
            <consortium name="WormBase Consortium"/>
            <person name="Howe K.L."/>
        </authorList>
    </citation>
    <scope>NUCLEOTIDE SEQUENCE</scope>
    <source>
        <strain evidence="5">AF16</strain>
    </source>
</reference>
<evidence type="ECO:0000313" key="4">
    <source>
        <dbReference type="EMBL" id="CAS01034.1"/>
    </source>
</evidence>
<protein>
    <submittedName>
        <fullName evidence="4">Protein CBG27040</fullName>
    </submittedName>
    <submittedName>
        <fullName evidence="5">Protein CBG27041</fullName>
    </submittedName>
</protein>
<feature type="domain" description="Tc3 transposase DNA binding" evidence="2">
    <location>
        <begin position="3"/>
        <end position="45"/>
    </location>
</feature>
<evidence type="ECO:0000256" key="1">
    <source>
        <dbReference type="ARBA" id="ARBA00004123"/>
    </source>
</evidence>
<evidence type="ECO:0000313" key="5">
    <source>
        <dbReference type="EMBL" id="CAS01035.1"/>
    </source>
</evidence>
<dbReference type="KEGG" id="cbr:CBG_27040"/>
<reference evidence="5" key="1">
    <citation type="journal article" date="2003" name="PLoS Biol.">
        <title>The genome sequence of Caenorhabditis briggsae: a platform for comparative genomics.</title>
        <authorList>
            <person name="Stein L.D."/>
            <person name="Bao Z."/>
            <person name="Blasiar D."/>
            <person name="Blumenthal T."/>
            <person name="Brent M.R."/>
            <person name="Chen N."/>
            <person name="Chinwalla A."/>
            <person name="Clarke L."/>
            <person name="Clee C."/>
            <person name="Coghlan A."/>
            <person name="Coulson A."/>
            <person name="D'Eustachio P."/>
            <person name="Fitch D.H."/>
            <person name="Fulton L.A."/>
            <person name="Fulton R.E."/>
            <person name="Griffiths-Jones S."/>
            <person name="Harris T.W."/>
            <person name="Hillier L.W."/>
            <person name="Kamath R."/>
            <person name="Kuwabara P.E."/>
            <person name="Mardis E.R."/>
            <person name="Marra M.A."/>
            <person name="Miner T.L."/>
            <person name="Minx P."/>
            <person name="Mullikin J.C."/>
            <person name="Plumb R.W."/>
            <person name="Rogers J."/>
            <person name="Schein J.E."/>
            <person name="Sohrmann M."/>
            <person name="Spieth J."/>
            <person name="Stajich J.E."/>
            <person name="Wei C."/>
            <person name="Willey D."/>
            <person name="Wilson R.K."/>
            <person name="Durbin R."/>
            <person name="Waterston R.H."/>
        </authorList>
    </citation>
    <scope>NUCLEOTIDE SEQUENCE [LARGE SCALE GENOMIC DNA]</scope>
    <source>
        <strain evidence="5">AF16</strain>
    </source>
</reference>
<dbReference type="InterPro" id="IPR025898">
    <property type="entry name" value="Tc3_transposase_DNA-bd_dom"/>
</dbReference>
<dbReference type="EMBL" id="HE601533">
    <property type="protein sequence ID" value="CAS01034.1"/>
    <property type="molecule type" value="Genomic_DNA"/>
</dbReference>
<dbReference type="Pfam" id="PF13358">
    <property type="entry name" value="DDE_3"/>
    <property type="match status" value="1"/>
</dbReference>
<keyword evidence="6" id="KW-1185">Reference proteome</keyword>
<dbReference type="GO" id="GO:0005634">
    <property type="term" value="C:nucleus"/>
    <property type="evidence" value="ECO:0007669"/>
    <property type="project" value="UniProtKB-SubCell"/>
</dbReference>
<gene>
    <name evidence="4" type="ORF">CBG27040</name>
    <name evidence="5" type="ORF">CBG27041</name>
    <name evidence="4" type="ORF">CBG_27040</name>
    <name evidence="5" type="ORF">CBG_27041</name>
</gene>
<dbReference type="InterPro" id="IPR009057">
    <property type="entry name" value="Homeodomain-like_sf"/>
</dbReference>
<sequence>MSRGHLLTDAEKAFIDAFKTSGWTNRAIAKHLNRSHDCINRFVSNRTRNNQPNKAGRPPKLNSRAKRSIVRVIFSDEKKFNLDGPDGFKSYWHDLRKDPAVFAKRNFGGGSLMVWGAFASAGYLELAFTTCRMNSTDYQDVLQNHLIPFRRRFSRRQFIFQQDNAAIHVSRSTLDWFQSKNIDVLPWPACSPDLNPMENVWGELVRRLYRHGKKYASIGELRDALIAEWSLLEQEFKTKSTQYIQNLIKSMPNRLFDVIAGKGSSTKY</sequence>
<evidence type="ECO:0000259" key="3">
    <source>
        <dbReference type="Pfam" id="PF13358"/>
    </source>
</evidence>
<dbReference type="Proteomes" id="UP000008549">
    <property type="component" value="Unassembled WGS sequence"/>
</dbReference>
<dbReference type="InterPro" id="IPR036397">
    <property type="entry name" value="RNaseH_sf"/>
</dbReference>
<dbReference type="GO" id="GO:0003677">
    <property type="term" value="F:DNA binding"/>
    <property type="evidence" value="ECO:0007669"/>
    <property type="project" value="InterPro"/>
</dbReference>
<evidence type="ECO:0000313" key="6">
    <source>
        <dbReference type="Proteomes" id="UP000008549"/>
    </source>
</evidence>
<evidence type="ECO:0000259" key="2">
    <source>
        <dbReference type="Pfam" id="PF11427"/>
    </source>
</evidence>
<dbReference type="RefSeq" id="XP_045100591.1">
    <property type="nucleotide sequence ID" value="XM_045237440.1"/>
</dbReference>
<proteinExistence type="predicted"/>
<dbReference type="STRING" id="6238.G2J752"/>
<comment type="subcellular location">
    <subcellularLocation>
        <location evidence="1">Nucleus</location>
    </subcellularLocation>
</comment>
<name>G2J752_CAEBR</name>
<reference evidence="5" key="2">
    <citation type="journal article" date="2011" name="PLoS Genet.">
        <title>Caenorhabditis briggsae recombinant inbred line genotypes reveal inter-strain incompatibility and the evolution of recombination.</title>
        <authorList>
            <person name="Ross J.A."/>
            <person name="Koboldt D.C."/>
            <person name="Staisch J.E."/>
            <person name="Chamberlin H.M."/>
            <person name="Gupta B.P."/>
            <person name="Miller R.D."/>
            <person name="Baird S.E."/>
            <person name="Haag E.S."/>
        </authorList>
    </citation>
    <scope>NUCLEOTIDE SEQUENCE</scope>
    <source>
        <strain evidence="5">AF16</strain>
    </source>
</reference>
<dbReference type="HOGENOM" id="CLU_033666_0_2_1"/>
<dbReference type="SUPFAM" id="SSF46689">
    <property type="entry name" value="Homeodomain-like"/>
    <property type="match status" value="1"/>
</dbReference>
<dbReference type="InterPro" id="IPR038717">
    <property type="entry name" value="Tc1-like_DDE_dom"/>
</dbReference>
<dbReference type="InterPro" id="IPR052338">
    <property type="entry name" value="Transposase_5"/>
</dbReference>
<dbReference type="OMA" id="KWIDADF"/>
<dbReference type="Gene3D" id="3.30.420.10">
    <property type="entry name" value="Ribonuclease H-like superfamily/Ribonuclease H"/>
    <property type="match status" value="1"/>
</dbReference>
<dbReference type="eggNOG" id="ENOG502RZ9M">
    <property type="taxonomic scope" value="Eukaryota"/>
</dbReference>
<organism evidence="5">
    <name type="scientific">Caenorhabditis briggsae</name>
    <dbReference type="NCBI Taxonomy" id="6238"/>
    <lineage>
        <taxon>Eukaryota</taxon>
        <taxon>Metazoa</taxon>
        <taxon>Ecdysozoa</taxon>
        <taxon>Nematoda</taxon>
        <taxon>Chromadorea</taxon>
        <taxon>Rhabditida</taxon>
        <taxon>Rhabditina</taxon>
        <taxon>Rhabditomorpha</taxon>
        <taxon>Rhabditoidea</taxon>
        <taxon>Rhabditidae</taxon>
        <taxon>Peloderinae</taxon>
        <taxon>Caenorhabditis</taxon>
    </lineage>
</organism>
<dbReference type="CTD" id="68918500"/>
<dbReference type="PANTHER" id="PTHR23022">
    <property type="entry name" value="TRANSPOSABLE ELEMENT-RELATED"/>
    <property type="match status" value="1"/>
</dbReference>
<dbReference type="AlphaFoldDB" id="G2J752"/>
<dbReference type="PANTHER" id="PTHR23022:SF129">
    <property type="entry name" value="TRANSPOSABLE ELEMENT TC3 TRANSPOSASE"/>
    <property type="match status" value="1"/>
</dbReference>
<dbReference type="Pfam" id="PF11427">
    <property type="entry name" value="HTH_Tnp_Tc3_1"/>
    <property type="match status" value="1"/>
</dbReference>
<dbReference type="EMBL" id="HE601533">
    <property type="protein sequence ID" value="CAS01035.1"/>
    <property type="molecule type" value="Genomic_DNA"/>
</dbReference>
<accession>G2J752</accession>